<accession>A0A1D3TRQ2</accession>
<keyword evidence="3" id="KW-1185">Reference proteome</keyword>
<dbReference type="RefSeq" id="WP_278276580.1">
    <property type="nucleotide sequence ID" value="NZ_FMKA01000004.1"/>
</dbReference>
<gene>
    <name evidence="2" type="ORF">SAMN05421730_1004189</name>
</gene>
<sequence length="42" mass="4678">MNSGIKNKPEKTLSIIALAAFLVLFSCMIIEIYAAVMLFQED</sequence>
<protein>
    <submittedName>
        <fullName evidence="2">Uncharacterized protein</fullName>
    </submittedName>
</protein>
<keyword evidence="1" id="KW-1133">Transmembrane helix</keyword>
<dbReference type="Proteomes" id="UP000199315">
    <property type="component" value="Unassembled WGS sequence"/>
</dbReference>
<keyword evidence="1" id="KW-0472">Membrane</keyword>
<name>A0A1D3TRQ2_9FIRM</name>
<evidence type="ECO:0000313" key="3">
    <source>
        <dbReference type="Proteomes" id="UP000199315"/>
    </source>
</evidence>
<evidence type="ECO:0000256" key="1">
    <source>
        <dbReference type="SAM" id="Phobius"/>
    </source>
</evidence>
<dbReference type="AlphaFoldDB" id="A0A1D3TRQ2"/>
<dbReference type="PROSITE" id="PS51257">
    <property type="entry name" value="PROKAR_LIPOPROTEIN"/>
    <property type="match status" value="1"/>
</dbReference>
<organism evidence="2 3">
    <name type="scientific">Anaerobium acetethylicum</name>
    <dbReference type="NCBI Taxonomy" id="1619234"/>
    <lineage>
        <taxon>Bacteria</taxon>
        <taxon>Bacillati</taxon>
        <taxon>Bacillota</taxon>
        <taxon>Clostridia</taxon>
        <taxon>Lachnospirales</taxon>
        <taxon>Lachnospiraceae</taxon>
        <taxon>Anaerobium</taxon>
    </lineage>
</organism>
<dbReference type="EMBL" id="FMKA01000004">
    <property type="protein sequence ID" value="SCP96432.1"/>
    <property type="molecule type" value="Genomic_DNA"/>
</dbReference>
<evidence type="ECO:0000313" key="2">
    <source>
        <dbReference type="EMBL" id="SCP96432.1"/>
    </source>
</evidence>
<keyword evidence="1" id="KW-0812">Transmembrane</keyword>
<feature type="transmembrane region" description="Helical" evidence="1">
    <location>
        <begin position="12"/>
        <end position="39"/>
    </location>
</feature>
<reference evidence="2 3" key="1">
    <citation type="submission" date="2016-09" db="EMBL/GenBank/DDBJ databases">
        <authorList>
            <person name="Capua I."/>
            <person name="De Benedictis P."/>
            <person name="Joannis T."/>
            <person name="Lombin L.H."/>
            <person name="Cattoli G."/>
        </authorList>
    </citation>
    <scope>NUCLEOTIDE SEQUENCE [LARGE SCALE GENOMIC DNA]</scope>
    <source>
        <strain evidence="2 3">GluBS11</strain>
    </source>
</reference>
<proteinExistence type="predicted"/>